<reference evidence="2" key="1">
    <citation type="submission" date="2014-04" db="EMBL/GenBank/DDBJ databases">
        <title>Whole-Genome optical mapping and complete genome sequence of Sphingobacterium deserti sp. nov., a new spaces isolated from desert in the west of China.</title>
        <authorList>
            <person name="Teng C."/>
            <person name="Zhou Z."/>
            <person name="Li X."/>
            <person name="Chen M."/>
            <person name="Lin M."/>
            <person name="Wang L."/>
            <person name="Su S."/>
            <person name="Zhang C."/>
            <person name="Zhang W."/>
        </authorList>
    </citation>
    <scope>NUCLEOTIDE SEQUENCE [LARGE SCALE GENOMIC DNA]</scope>
    <source>
        <strain evidence="2">ACCC05744</strain>
    </source>
</reference>
<protein>
    <submittedName>
        <fullName evidence="1">Uncharacterized protein</fullName>
    </submittedName>
</protein>
<evidence type="ECO:0000313" key="1">
    <source>
        <dbReference type="EMBL" id="KGE14672.1"/>
    </source>
</evidence>
<dbReference type="STRING" id="1229276.DI53_1701"/>
<reference evidence="1 2" key="2">
    <citation type="journal article" date="2015" name="PLoS ONE">
        <title>Whole-Genome Optical Mapping and Finished Genome Sequence of Sphingobacterium deserti sp. nov., a New Species Isolated from the Western Desert of China.</title>
        <authorList>
            <person name="Teng C."/>
            <person name="Zhou Z."/>
            <person name="Molnar I."/>
            <person name="Li X."/>
            <person name="Tang R."/>
            <person name="Chen M."/>
            <person name="Wang L."/>
            <person name="Su S."/>
            <person name="Zhang W."/>
            <person name="Lin M."/>
        </authorList>
    </citation>
    <scope>NUCLEOTIDE SEQUENCE [LARGE SCALE GENOMIC DNA]</scope>
    <source>
        <strain evidence="2">ACCC05744</strain>
    </source>
</reference>
<evidence type="ECO:0000313" key="2">
    <source>
        <dbReference type="Proteomes" id="UP000031802"/>
    </source>
</evidence>
<proteinExistence type="predicted"/>
<organism evidence="1 2">
    <name type="scientific">Sphingobacterium deserti</name>
    <dbReference type="NCBI Taxonomy" id="1229276"/>
    <lineage>
        <taxon>Bacteria</taxon>
        <taxon>Pseudomonadati</taxon>
        <taxon>Bacteroidota</taxon>
        <taxon>Sphingobacteriia</taxon>
        <taxon>Sphingobacteriales</taxon>
        <taxon>Sphingobacteriaceae</taxon>
        <taxon>Sphingobacterium</taxon>
    </lineage>
</organism>
<comment type="caution">
    <text evidence="1">The sequence shown here is derived from an EMBL/GenBank/DDBJ whole genome shotgun (WGS) entry which is preliminary data.</text>
</comment>
<dbReference type="EMBL" id="JJMU01000024">
    <property type="protein sequence ID" value="KGE14672.1"/>
    <property type="molecule type" value="Genomic_DNA"/>
</dbReference>
<accession>A0A0B8T1D2</accession>
<name>A0A0B8T1D2_9SPHI</name>
<dbReference type="Proteomes" id="UP000031802">
    <property type="component" value="Unassembled WGS sequence"/>
</dbReference>
<gene>
    <name evidence="1" type="ORF">DI53_1701</name>
</gene>
<sequence length="29" mass="3224">MYKYITLLCTIFTNTQAGDTLAIVNGEKT</sequence>
<dbReference type="AlphaFoldDB" id="A0A0B8T1D2"/>
<keyword evidence="2" id="KW-1185">Reference proteome</keyword>